<keyword evidence="3" id="KW-0966">Cell projection</keyword>
<feature type="compositionally biased region" description="Basic and acidic residues" evidence="5">
    <location>
        <begin position="277"/>
        <end position="301"/>
    </location>
</feature>
<feature type="compositionally biased region" description="Polar residues" evidence="5">
    <location>
        <begin position="434"/>
        <end position="454"/>
    </location>
</feature>
<evidence type="ECO:0000256" key="2">
    <source>
        <dbReference type="ARBA" id="ARBA00023054"/>
    </source>
</evidence>
<gene>
    <name evidence="7" type="ORF">EAH_00010910</name>
</gene>
<feature type="coiled-coil region" evidence="4">
    <location>
        <begin position="579"/>
        <end position="613"/>
    </location>
</feature>
<dbReference type="GeneID" id="25269161"/>
<dbReference type="SUPFAM" id="SSF48403">
    <property type="entry name" value="Ankyrin repeat"/>
    <property type="match status" value="1"/>
</dbReference>
<reference evidence="7" key="1">
    <citation type="submission" date="2013-10" db="EMBL/GenBank/DDBJ databases">
        <title>Genomic analysis of the causative agents of coccidiosis in chickens.</title>
        <authorList>
            <person name="Reid A.J."/>
            <person name="Blake D."/>
            <person name="Billington K."/>
            <person name="Browne H."/>
            <person name="Dunn M."/>
            <person name="Hung S."/>
            <person name="Kawahara F."/>
            <person name="Miranda-Saavedra D."/>
            <person name="Mourier T."/>
            <person name="Nagra H."/>
            <person name="Otto T.D."/>
            <person name="Rawlings N."/>
            <person name="Sanchez A."/>
            <person name="Sanders M."/>
            <person name="Subramaniam C."/>
            <person name="Tay Y."/>
            <person name="Dear P."/>
            <person name="Doerig C."/>
            <person name="Gruber A."/>
            <person name="Parkinson J."/>
            <person name="Shirley M."/>
            <person name="Wan K.L."/>
            <person name="Berriman M."/>
            <person name="Tomley F."/>
            <person name="Pain A."/>
        </authorList>
    </citation>
    <scope>NUCLEOTIDE SEQUENCE</scope>
    <source>
        <strain evidence="7">Houghton</strain>
    </source>
</reference>
<feature type="compositionally biased region" description="Basic and acidic residues" evidence="5">
    <location>
        <begin position="341"/>
        <end position="354"/>
    </location>
</feature>
<feature type="compositionally biased region" description="Low complexity" evidence="5">
    <location>
        <begin position="250"/>
        <end position="261"/>
    </location>
</feature>
<dbReference type="OMA" id="ITHWREN"/>
<dbReference type="Pfam" id="PF13870">
    <property type="entry name" value="CCDC113_CCDC96_CC"/>
    <property type="match status" value="1"/>
</dbReference>
<dbReference type="Proteomes" id="UP000018050">
    <property type="component" value="Unassembled WGS sequence"/>
</dbReference>
<dbReference type="InterPro" id="IPR036770">
    <property type="entry name" value="Ankyrin_rpt-contain_sf"/>
</dbReference>
<evidence type="ECO:0000256" key="1">
    <source>
        <dbReference type="ARBA" id="ARBA00004138"/>
    </source>
</evidence>
<evidence type="ECO:0000256" key="5">
    <source>
        <dbReference type="SAM" id="MobiDB-lite"/>
    </source>
</evidence>
<dbReference type="EMBL" id="HG671023">
    <property type="protein sequence ID" value="CDI79430.1"/>
    <property type="molecule type" value="Genomic_DNA"/>
</dbReference>
<comment type="subcellular location">
    <subcellularLocation>
        <location evidence="1">Cell projection</location>
        <location evidence="1">Cilium</location>
    </subcellularLocation>
</comment>
<protein>
    <submittedName>
        <fullName evidence="7">Ankyrin repeat-containing protein, putative</fullName>
    </submittedName>
</protein>
<feature type="compositionally biased region" description="Basic and acidic residues" evidence="5">
    <location>
        <begin position="422"/>
        <end position="433"/>
    </location>
</feature>
<dbReference type="PANTHER" id="PTHR15654:SF1">
    <property type="entry name" value="COILED-COIL DOMAIN-CONTAINING PROTEIN 96"/>
    <property type="match status" value="1"/>
</dbReference>
<dbReference type="PANTHER" id="PTHR15654">
    <property type="entry name" value="COILED-COIL DOMAIN-CONTAINING PROTEIN 113-RELATED"/>
    <property type="match status" value="1"/>
</dbReference>
<evidence type="ECO:0000313" key="8">
    <source>
        <dbReference type="Proteomes" id="UP000018050"/>
    </source>
</evidence>
<dbReference type="OrthoDB" id="348079at2759"/>
<name>U6GGX5_EIMAC</name>
<proteinExistence type="predicted"/>
<dbReference type="Gene3D" id="1.25.40.20">
    <property type="entry name" value="Ankyrin repeat-containing domain"/>
    <property type="match status" value="1"/>
</dbReference>
<evidence type="ECO:0000313" key="7">
    <source>
        <dbReference type="EMBL" id="CDI79430.1"/>
    </source>
</evidence>
<accession>U6GGX5</accession>
<dbReference type="RefSeq" id="XP_013250461.1">
    <property type="nucleotide sequence ID" value="XM_013395007.1"/>
</dbReference>
<dbReference type="GO" id="GO:0060271">
    <property type="term" value="P:cilium assembly"/>
    <property type="evidence" value="ECO:0007669"/>
    <property type="project" value="TreeGrafter"/>
</dbReference>
<evidence type="ECO:0000256" key="3">
    <source>
        <dbReference type="ARBA" id="ARBA00023273"/>
    </source>
</evidence>
<dbReference type="InterPro" id="IPR051885">
    <property type="entry name" value="CC_CF"/>
</dbReference>
<keyword evidence="2 4" id="KW-0175">Coiled coil</keyword>
<dbReference type="AlphaFoldDB" id="U6GGX5"/>
<feature type="compositionally biased region" description="Low complexity" evidence="5">
    <location>
        <begin position="410"/>
        <end position="420"/>
    </location>
</feature>
<dbReference type="InterPro" id="IPR025254">
    <property type="entry name" value="CCDC113/CCDC96_CC"/>
</dbReference>
<feature type="compositionally biased region" description="Polar residues" evidence="5">
    <location>
        <begin position="264"/>
        <end position="276"/>
    </location>
</feature>
<feature type="compositionally biased region" description="Polar residues" evidence="5">
    <location>
        <begin position="381"/>
        <end position="396"/>
    </location>
</feature>
<keyword evidence="8" id="KW-1185">Reference proteome</keyword>
<dbReference type="GO" id="GO:0005930">
    <property type="term" value="C:axoneme"/>
    <property type="evidence" value="ECO:0007669"/>
    <property type="project" value="TreeGrafter"/>
</dbReference>
<organism evidence="7 8">
    <name type="scientific">Eimeria acervulina</name>
    <name type="common">Coccidian parasite</name>
    <dbReference type="NCBI Taxonomy" id="5801"/>
    <lineage>
        <taxon>Eukaryota</taxon>
        <taxon>Sar</taxon>
        <taxon>Alveolata</taxon>
        <taxon>Apicomplexa</taxon>
        <taxon>Conoidasida</taxon>
        <taxon>Coccidia</taxon>
        <taxon>Eucoccidiorida</taxon>
        <taxon>Eimeriorina</taxon>
        <taxon>Eimeriidae</taxon>
        <taxon>Eimeria</taxon>
    </lineage>
</organism>
<feature type="region of interest" description="Disordered" evidence="5">
    <location>
        <begin position="250"/>
        <end position="488"/>
    </location>
</feature>
<dbReference type="GO" id="GO:0036064">
    <property type="term" value="C:ciliary basal body"/>
    <property type="evidence" value="ECO:0007669"/>
    <property type="project" value="TreeGrafter"/>
</dbReference>
<sequence>MSQEEQQIADAPPGPRTASLIKAGNPLADKWTKLFVLIEKQEDAQAEELLRQLASESETLEVEVQPFSSLLAHAAFYCPRILQLLLDEFHCDPNLRSTEAKGQTPLFNARGEAATLLLAGGADIRALDYEGQSALTSAVLCHHYEQGQRLAVPWGEQAAGLMLAGVMPWEAVNKEGESCIHLAAAQPVEEAGEQQILWDAFFSVCSKTDAAASAAAKELLYKQNAKGLNCMQLADAAGNTTLEQQLRSWAGAAEEGAEGAARPSQETQSEGVQQLEQNKEDANILDNKDSARIQESTDSHAVETAQAPQETEGEKAEQQQANTKEQETNEVRNGAETTDEGMEKQGMREEENQKPGEPNEGENRSTENALNEANQSKDTDPLQQTQVHQQKATNEVSGAEMHPPSSGDNQQPTEQTTQQTADPERSNDAEAKTDTNGNTNAQTKTEPETGTDTEAQAKTEIKTGNAIPRTGHHQDSPSSSASTSARDDPQAIAIRSLNEELRKQSLLADALEKELNEAREKLEEAEEANMKVTTRLASILSGQTRQETFSVRSNSQVHFTTPIQQEGGELQTTITREGYDDALMQVSQLEKQLQAMTQTLSALMQKKEEQEKAQAAKIMECKRAFGEFVLEVAKNSVMQKGGKPVSEQQVRKLLQQEEEQQQIVDRLRADLLRIEYEMELKFELYRNRGRWQSDECDAMQAMDFEQLKMENQTLNEKLVERQEEALKLQNIAKKSAQLITHWRENLAFQEKRNAAAAAQLAELDEELAKQREIAAQLKRERAEYKAQNEKVKCQTDVANSELLSADWQATEAKIKETAAEVGI</sequence>
<evidence type="ECO:0000256" key="4">
    <source>
        <dbReference type="SAM" id="Coils"/>
    </source>
</evidence>
<feature type="domain" description="CCDC113/CCDC96 coiled-coil" evidence="6">
    <location>
        <begin position="694"/>
        <end position="821"/>
    </location>
</feature>
<feature type="coiled-coil region" evidence="4">
    <location>
        <begin position="704"/>
        <end position="794"/>
    </location>
</feature>
<feature type="coiled-coil region" evidence="4">
    <location>
        <begin position="494"/>
        <end position="535"/>
    </location>
</feature>
<evidence type="ECO:0000259" key="6">
    <source>
        <dbReference type="Pfam" id="PF13870"/>
    </source>
</evidence>
<reference evidence="7" key="2">
    <citation type="submission" date="2013-10" db="EMBL/GenBank/DDBJ databases">
        <authorList>
            <person name="Aslett M."/>
        </authorList>
    </citation>
    <scope>NUCLEOTIDE SEQUENCE</scope>
    <source>
        <strain evidence="7">Houghton</strain>
    </source>
</reference>
<dbReference type="VEuPathDB" id="ToxoDB:EAH_00010910"/>